<evidence type="ECO:0000313" key="1">
    <source>
        <dbReference type="EMBL" id="SIS77931.1"/>
    </source>
</evidence>
<sequence length="36" mass="3852">MAGLYFRIKLDFEEITLQRLVSGVRGAGSVPSNGGI</sequence>
<gene>
    <name evidence="1" type="ORF">SAMN05421799_10417</name>
</gene>
<accession>A0A1N7LW51</accession>
<dbReference type="EMBL" id="FTOO01000004">
    <property type="protein sequence ID" value="SIS77931.1"/>
    <property type="molecule type" value="Genomic_DNA"/>
</dbReference>
<name>A0A1N7LW51_9BACL</name>
<evidence type="ECO:0000313" key="2">
    <source>
        <dbReference type="Proteomes" id="UP000186156"/>
    </source>
</evidence>
<protein>
    <submittedName>
        <fullName evidence="1">Uncharacterized protein</fullName>
    </submittedName>
</protein>
<organism evidence="1 2">
    <name type="scientific">Alicyclobacillus vulcanalis</name>
    <dbReference type="NCBI Taxonomy" id="252246"/>
    <lineage>
        <taxon>Bacteria</taxon>
        <taxon>Bacillati</taxon>
        <taxon>Bacillota</taxon>
        <taxon>Bacilli</taxon>
        <taxon>Bacillales</taxon>
        <taxon>Alicyclobacillaceae</taxon>
        <taxon>Alicyclobacillus</taxon>
    </lineage>
</organism>
<proteinExistence type="predicted"/>
<dbReference type="AlphaFoldDB" id="A0A1N7LW51"/>
<reference evidence="2" key="1">
    <citation type="submission" date="2017-01" db="EMBL/GenBank/DDBJ databases">
        <authorList>
            <person name="Varghese N."/>
            <person name="Submissions S."/>
        </authorList>
    </citation>
    <scope>NUCLEOTIDE SEQUENCE [LARGE SCALE GENOMIC DNA]</scope>
    <source>
        <strain evidence="2">DSM 16176</strain>
    </source>
</reference>
<keyword evidence="2" id="KW-1185">Reference proteome</keyword>
<dbReference type="Proteomes" id="UP000186156">
    <property type="component" value="Unassembled WGS sequence"/>
</dbReference>